<protein>
    <recommendedName>
        <fullName evidence="3">Tetratricopeptide repeat protein</fullName>
    </recommendedName>
</protein>
<evidence type="ECO:0000313" key="1">
    <source>
        <dbReference type="EMBL" id="PIT03554.1"/>
    </source>
</evidence>
<dbReference type="Gene3D" id="1.25.40.10">
    <property type="entry name" value="Tetratricopeptide repeat domain"/>
    <property type="match status" value="1"/>
</dbReference>
<evidence type="ECO:0008006" key="3">
    <source>
        <dbReference type="Google" id="ProtNLM"/>
    </source>
</evidence>
<dbReference type="SUPFAM" id="SSF48452">
    <property type="entry name" value="TPR-like"/>
    <property type="match status" value="1"/>
</dbReference>
<dbReference type="Proteomes" id="UP000228930">
    <property type="component" value="Unassembled WGS sequence"/>
</dbReference>
<reference evidence="1 2" key="1">
    <citation type="submission" date="2015-06" db="EMBL/GenBank/DDBJ databases">
        <title>Comparative genome analysis of nirS-carrying Bradyrhizobium sp. strains.</title>
        <authorList>
            <person name="Ishii S."/>
            <person name="Jang J."/>
            <person name="Nishizawa T."/>
            <person name="Senoo K."/>
        </authorList>
    </citation>
    <scope>NUCLEOTIDE SEQUENCE [LARGE SCALE GENOMIC DNA]</scope>
    <source>
        <strain evidence="1 2">TSA1</strain>
    </source>
</reference>
<dbReference type="EMBL" id="LFJC01000003">
    <property type="protein sequence ID" value="PIT03554.1"/>
    <property type="molecule type" value="Genomic_DNA"/>
</dbReference>
<keyword evidence="2" id="KW-1185">Reference proteome</keyword>
<evidence type="ECO:0000313" key="2">
    <source>
        <dbReference type="Proteomes" id="UP000228930"/>
    </source>
</evidence>
<sequence length="177" mass="19806">MMPDNFVSPQVEINEALVTSALLGRGLPSEAERHLWEAGLSYHLDDIAEHHLREAEALAPGHAAVLIGLYRFYFYKGRLAEALDVARRCLLKAAQENGLPADWRCVRADDAEFGGYEDILARFFLFSLKGYAYLQMRLGQTEEGRIAVQKLLDLDPTDKIGAKVLLGVLDRMGQDDE</sequence>
<gene>
    <name evidence="1" type="ORF">TSA1_24370</name>
</gene>
<accession>A0A2M6UG11</accession>
<dbReference type="InterPro" id="IPR011990">
    <property type="entry name" value="TPR-like_helical_dom_sf"/>
</dbReference>
<proteinExistence type="predicted"/>
<name>A0A2M6UG11_9BRAD</name>
<comment type="caution">
    <text evidence="1">The sequence shown here is derived from an EMBL/GenBank/DDBJ whole genome shotgun (WGS) entry which is preliminary data.</text>
</comment>
<dbReference type="AlphaFoldDB" id="A0A2M6UG11"/>
<organism evidence="1 2">
    <name type="scientific">Bradyrhizobium nitroreducens</name>
    <dbReference type="NCBI Taxonomy" id="709803"/>
    <lineage>
        <taxon>Bacteria</taxon>
        <taxon>Pseudomonadati</taxon>
        <taxon>Pseudomonadota</taxon>
        <taxon>Alphaproteobacteria</taxon>
        <taxon>Hyphomicrobiales</taxon>
        <taxon>Nitrobacteraceae</taxon>
        <taxon>Bradyrhizobium</taxon>
    </lineage>
</organism>